<reference evidence="6 7" key="1">
    <citation type="submission" date="2020-02" db="EMBL/GenBank/DDBJ databases">
        <title>Characterization of phylogenetic diversity of novel bifidobacterial species isolated in Czech ZOOs.</title>
        <authorList>
            <person name="Lugli G.A."/>
            <person name="Vera N.B."/>
            <person name="Ventura M."/>
        </authorList>
    </citation>
    <scope>NUCLEOTIDE SEQUENCE [LARGE SCALE GENOMIC DNA]</scope>
    <source>
        <strain evidence="6 7">DSM 109958</strain>
    </source>
</reference>
<dbReference type="GO" id="GO:0016301">
    <property type="term" value="F:kinase activity"/>
    <property type="evidence" value="ECO:0007669"/>
    <property type="project" value="UniProtKB-KW"/>
</dbReference>
<dbReference type="AlphaFoldDB" id="A0A7Y0F156"/>
<gene>
    <name evidence="6" type="ORF">G1C96_0695</name>
</gene>
<comment type="caution">
    <text evidence="6">The sequence shown here is derived from an EMBL/GenBank/DDBJ whole genome shotgun (WGS) entry which is preliminary data.</text>
</comment>
<dbReference type="EMBL" id="JAAIIH010000002">
    <property type="protein sequence ID" value="NMN00118.1"/>
    <property type="molecule type" value="Genomic_DNA"/>
</dbReference>
<dbReference type="PANTHER" id="PTHR24421">
    <property type="entry name" value="NITRATE/NITRITE SENSOR PROTEIN NARX-RELATED"/>
    <property type="match status" value="1"/>
</dbReference>
<dbReference type="Proteomes" id="UP000588277">
    <property type="component" value="Unassembled WGS sequence"/>
</dbReference>
<evidence type="ECO:0000256" key="4">
    <source>
        <dbReference type="SAM" id="MobiDB-lite"/>
    </source>
</evidence>
<dbReference type="GO" id="GO:0000160">
    <property type="term" value="P:phosphorelay signal transduction system"/>
    <property type="evidence" value="ECO:0007669"/>
    <property type="project" value="UniProtKB-KW"/>
</dbReference>
<feature type="transmembrane region" description="Helical" evidence="5">
    <location>
        <begin position="25"/>
        <end position="50"/>
    </location>
</feature>
<evidence type="ECO:0000256" key="5">
    <source>
        <dbReference type="SAM" id="Phobius"/>
    </source>
</evidence>
<sequence length="452" mass="47280">MDGMTEDLRALRLWFRRADDESRNAWLLLVTLLSAFVCAVEALHGLAAAGTSQGMPQGMSQWATLAAFAFCGTLCLAAWRPVSGGLLTVLWWALLCVTPAELPSSMLIGVLLCVGVLGYARRGLGVAVAATAVAVWAFSRGGMTLGGWGAADSGDAVGAAPQSPSPSVPSSAPTAPDVPSGAGHGSSLLGMMTFNGVLPVAALFLGFLIGGIAARWGHDRDAAESELRMRRERERAARTIHDYVSNDLAYVILRLDQDIASGGTVSAAELHELRQAAAKALGHTHEVIALIEGPEDAERAVPRMAPRDAAGVDAEAIAGLRDQCARYEERLRALGFDGQTIVTVQPEARLSTARRELMGGLMEELYTNIGKHADPAYGYVVAVRIAADGIDVAVADTAAHAGAVDPALSAGTGLKRCRERIERLGGTMRVGAGEDGEWSLAAWLPADDGHAG</sequence>
<evidence type="ECO:0000256" key="3">
    <source>
        <dbReference type="ARBA" id="ARBA00023012"/>
    </source>
</evidence>
<keyword evidence="3" id="KW-0902">Two-component regulatory system</keyword>
<keyword evidence="1" id="KW-0808">Transferase</keyword>
<dbReference type="InterPro" id="IPR036890">
    <property type="entry name" value="HATPase_C_sf"/>
</dbReference>
<evidence type="ECO:0000313" key="7">
    <source>
        <dbReference type="Proteomes" id="UP000588277"/>
    </source>
</evidence>
<organism evidence="6 7">
    <name type="scientific">Bifidobacterium moraviense</name>
    <dbReference type="NCBI Taxonomy" id="2675323"/>
    <lineage>
        <taxon>Bacteria</taxon>
        <taxon>Bacillati</taxon>
        <taxon>Actinomycetota</taxon>
        <taxon>Actinomycetes</taxon>
        <taxon>Bifidobacteriales</taxon>
        <taxon>Bifidobacteriaceae</taxon>
        <taxon>Bifidobacterium</taxon>
    </lineage>
</organism>
<protein>
    <submittedName>
        <fullName evidence="6">2CS histidine protein kinase</fullName>
    </submittedName>
</protein>
<feature type="transmembrane region" description="Helical" evidence="5">
    <location>
        <begin position="124"/>
        <end position="143"/>
    </location>
</feature>
<feature type="transmembrane region" description="Helical" evidence="5">
    <location>
        <begin position="62"/>
        <end position="79"/>
    </location>
</feature>
<dbReference type="PANTHER" id="PTHR24421:SF63">
    <property type="entry name" value="SENSOR HISTIDINE KINASE DESK"/>
    <property type="match status" value="1"/>
</dbReference>
<keyword evidence="7" id="KW-1185">Reference proteome</keyword>
<dbReference type="SUPFAM" id="SSF55874">
    <property type="entry name" value="ATPase domain of HSP90 chaperone/DNA topoisomerase II/histidine kinase"/>
    <property type="match status" value="1"/>
</dbReference>
<feature type="compositionally biased region" description="Low complexity" evidence="4">
    <location>
        <begin position="168"/>
        <end position="179"/>
    </location>
</feature>
<name>A0A7Y0F156_9BIFI</name>
<feature type="transmembrane region" description="Helical" evidence="5">
    <location>
        <begin position="91"/>
        <end position="117"/>
    </location>
</feature>
<proteinExistence type="predicted"/>
<keyword evidence="5" id="KW-0812">Transmembrane</keyword>
<keyword evidence="2 6" id="KW-0418">Kinase</keyword>
<accession>A0A7Y0F156</accession>
<dbReference type="Gene3D" id="3.30.565.10">
    <property type="entry name" value="Histidine kinase-like ATPase, C-terminal domain"/>
    <property type="match status" value="1"/>
</dbReference>
<evidence type="ECO:0000256" key="1">
    <source>
        <dbReference type="ARBA" id="ARBA00022679"/>
    </source>
</evidence>
<evidence type="ECO:0000256" key="2">
    <source>
        <dbReference type="ARBA" id="ARBA00022777"/>
    </source>
</evidence>
<keyword evidence="5" id="KW-1133">Transmembrane helix</keyword>
<dbReference type="RefSeq" id="WP_169275290.1">
    <property type="nucleotide sequence ID" value="NZ_JAAIIH010000002.1"/>
</dbReference>
<keyword evidence="5" id="KW-0472">Membrane</keyword>
<dbReference type="InterPro" id="IPR050482">
    <property type="entry name" value="Sensor_HK_TwoCompSys"/>
</dbReference>
<feature type="transmembrane region" description="Helical" evidence="5">
    <location>
        <begin position="196"/>
        <end position="214"/>
    </location>
</feature>
<feature type="region of interest" description="Disordered" evidence="4">
    <location>
        <begin position="155"/>
        <end position="179"/>
    </location>
</feature>
<evidence type="ECO:0000313" key="6">
    <source>
        <dbReference type="EMBL" id="NMN00118.1"/>
    </source>
</evidence>